<protein>
    <submittedName>
        <fullName evidence="2">Uncharacterized protein</fullName>
    </submittedName>
</protein>
<keyword evidence="1" id="KW-0472">Membrane</keyword>
<sequence length="167" mass="18670">MAFLKRVEVWVLLLLGAGAAVWVLIDQPKVEGDPLPVEALDNVDPAPLVTIHRCTLERDFGNARLDIELRYRNTYPRDLVLQPPDVKLLTADGKEVPPFILPVEKPPQIPAHTEQSVRLRYWLEAAHLNGALTLDIRGSKAEVKSAAPLDLQKLESHQPKVWQGAIK</sequence>
<evidence type="ECO:0000256" key="1">
    <source>
        <dbReference type="SAM" id="Phobius"/>
    </source>
</evidence>
<reference evidence="2 3" key="1">
    <citation type="submission" date="2019-07" db="EMBL/GenBank/DDBJ databases">
        <title>Whole genome shotgun sequence of Brevifollis gellanilyticus NBRC 108608.</title>
        <authorList>
            <person name="Hosoyama A."/>
            <person name="Uohara A."/>
            <person name="Ohji S."/>
            <person name="Ichikawa N."/>
        </authorList>
    </citation>
    <scope>NUCLEOTIDE SEQUENCE [LARGE SCALE GENOMIC DNA]</scope>
    <source>
        <strain evidence="2 3">NBRC 108608</strain>
    </source>
</reference>
<name>A0A512MF44_9BACT</name>
<evidence type="ECO:0000313" key="2">
    <source>
        <dbReference type="EMBL" id="GEP44971.1"/>
    </source>
</evidence>
<dbReference type="EMBL" id="BKAG01000039">
    <property type="protein sequence ID" value="GEP44971.1"/>
    <property type="molecule type" value="Genomic_DNA"/>
</dbReference>
<keyword evidence="1" id="KW-0812">Transmembrane</keyword>
<proteinExistence type="predicted"/>
<evidence type="ECO:0000313" key="3">
    <source>
        <dbReference type="Proteomes" id="UP000321577"/>
    </source>
</evidence>
<dbReference type="AlphaFoldDB" id="A0A512MF44"/>
<gene>
    <name evidence="2" type="ORF">BGE01nite_42620</name>
</gene>
<comment type="caution">
    <text evidence="2">The sequence shown here is derived from an EMBL/GenBank/DDBJ whole genome shotgun (WGS) entry which is preliminary data.</text>
</comment>
<dbReference type="Proteomes" id="UP000321577">
    <property type="component" value="Unassembled WGS sequence"/>
</dbReference>
<organism evidence="2 3">
    <name type="scientific">Brevifollis gellanilyticus</name>
    <dbReference type="NCBI Taxonomy" id="748831"/>
    <lineage>
        <taxon>Bacteria</taxon>
        <taxon>Pseudomonadati</taxon>
        <taxon>Verrucomicrobiota</taxon>
        <taxon>Verrucomicrobiia</taxon>
        <taxon>Verrucomicrobiales</taxon>
        <taxon>Verrucomicrobiaceae</taxon>
    </lineage>
</organism>
<accession>A0A512MF44</accession>
<feature type="transmembrane region" description="Helical" evidence="1">
    <location>
        <begin position="7"/>
        <end position="25"/>
    </location>
</feature>
<keyword evidence="3" id="KW-1185">Reference proteome</keyword>
<keyword evidence="1" id="KW-1133">Transmembrane helix</keyword>
<dbReference type="RefSeq" id="WP_146853431.1">
    <property type="nucleotide sequence ID" value="NZ_BKAG01000039.1"/>
</dbReference>
<dbReference type="OrthoDB" id="193046at2"/>